<dbReference type="RefSeq" id="WP_072358557.1">
    <property type="nucleotide sequence ID" value="NZ_FXBN01000001.1"/>
</dbReference>
<keyword evidence="1" id="KW-0472">Membrane</keyword>
<dbReference type="AlphaFoldDB" id="A0A1L9C547"/>
<protein>
    <submittedName>
        <fullName evidence="2">Uncharacterized protein</fullName>
    </submittedName>
</protein>
<evidence type="ECO:0000313" key="4">
    <source>
        <dbReference type="Proteomes" id="UP000185713"/>
    </source>
</evidence>
<name>A0A1L9C547_9EURY</name>
<feature type="transmembrane region" description="Helical" evidence="1">
    <location>
        <begin position="225"/>
        <end position="244"/>
    </location>
</feature>
<gene>
    <name evidence="2" type="ORF">MPF_0401</name>
    <name evidence="3" type="ORF">SAMN06264941_0936</name>
</gene>
<dbReference type="Proteomes" id="UP000185713">
    <property type="component" value="Unassembled WGS sequence"/>
</dbReference>
<keyword evidence="1" id="KW-0812">Transmembrane</keyword>
<evidence type="ECO:0000313" key="5">
    <source>
        <dbReference type="Proteomes" id="UP000193969"/>
    </source>
</evidence>
<reference evidence="5" key="3">
    <citation type="submission" date="2017-04" db="EMBL/GenBank/DDBJ databases">
        <authorList>
            <person name="Varghese N."/>
            <person name="Submissions S."/>
        </authorList>
    </citation>
    <scope>NUCLEOTIDE SEQUENCE [LARGE SCALE GENOMIC DNA]</scope>
    <source>
        <strain evidence="5">FDF-1</strain>
    </source>
</reference>
<keyword evidence="5" id="KW-1185">Reference proteome</keyword>
<reference evidence="3" key="2">
    <citation type="submission" date="2017-04" db="EMBL/GenBank/DDBJ databases">
        <authorList>
            <person name="Afonso C.L."/>
            <person name="Miller P.J."/>
            <person name="Scott M.A."/>
            <person name="Spackman E."/>
            <person name="Goraichik I."/>
            <person name="Dimitrov K.M."/>
            <person name="Suarez D.L."/>
            <person name="Swayne D.E."/>
        </authorList>
    </citation>
    <scope>NUCLEOTIDE SEQUENCE [LARGE SCALE GENOMIC DNA]</scope>
    <source>
        <strain evidence="3">FDF-1</strain>
    </source>
</reference>
<keyword evidence="1" id="KW-1133">Transmembrane helix</keyword>
<evidence type="ECO:0000313" key="3">
    <source>
        <dbReference type="EMBL" id="SMH35115.1"/>
    </source>
</evidence>
<dbReference type="OrthoDB" id="107538at2157"/>
<accession>A0A1L9C547</accession>
<dbReference type="STRING" id="523843.SAMN06264941_0936"/>
<dbReference type="Proteomes" id="UP000193969">
    <property type="component" value="Unassembled WGS sequence"/>
</dbReference>
<reference evidence="2 4" key="1">
    <citation type="submission" date="2014-12" db="EMBL/GenBank/DDBJ databases">
        <title>The genome sequence of Methanohalophilus portucalensis strain FDF1.</title>
        <authorList>
            <person name="Lai M.-C."/>
            <person name="Lai S.-J."/>
        </authorList>
    </citation>
    <scope>NUCLEOTIDE SEQUENCE [LARGE SCALE GENOMIC DNA]</scope>
    <source>
        <strain evidence="2 4">FDF-1</strain>
    </source>
</reference>
<evidence type="ECO:0000256" key="1">
    <source>
        <dbReference type="SAM" id="Phobius"/>
    </source>
</evidence>
<evidence type="ECO:0000313" key="2">
    <source>
        <dbReference type="EMBL" id="OJH49613.1"/>
    </source>
</evidence>
<dbReference type="EMBL" id="JWTK01000002">
    <property type="protein sequence ID" value="OJH49613.1"/>
    <property type="molecule type" value="Genomic_DNA"/>
</dbReference>
<dbReference type="EMBL" id="FXBN01000001">
    <property type="protein sequence ID" value="SMH35115.1"/>
    <property type="molecule type" value="Genomic_DNA"/>
</dbReference>
<proteinExistence type="predicted"/>
<sequence>MWHSKRIFAILIVFICTSIFFITTAYSESTGEDDVVGPGLPPSEMMPKWYLHDSMDDDNANHLSMFPDISQYSDCGNYTRHTIMCVWYFDNKNSFIKSETNLSRYLVESGEVGVVKLNISDEISEIIESREDKNQWRPTLGPKQFNATRYVSKTTSGYFLVYARPFLEEREDYFIVYYGTKDGADIGDQKQELKKLIAKSYYFGNSEGGVEDLHMHSDTSKSPNMVPGFELLILIGSFCCAFIFRCHLLRFK</sequence>
<organism evidence="2 4">
    <name type="scientific">Methanohalophilus portucalensis FDF-1</name>
    <dbReference type="NCBI Taxonomy" id="523843"/>
    <lineage>
        <taxon>Archaea</taxon>
        <taxon>Methanobacteriati</taxon>
        <taxon>Methanobacteriota</taxon>
        <taxon>Stenosarchaea group</taxon>
        <taxon>Methanomicrobia</taxon>
        <taxon>Methanosarcinales</taxon>
        <taxon>Methanosarcinaceae</taxon>
        <taxon>Methanohalophilus</taxon>
    </lineage>
</organism>